<gene>
    <name evidence="2" type="ORF">ACG33_09815</name>
</gene>
<name>A0A127FCT0_STEDE</name>
<dbReference type="KEGG" id="sdf:ACG33_09815"/>
<sequence length="71" mass="7401">MVSSVDSTESAALRGREGYNLGVFDANTSTRLPGMTGLEPAPPRLRPDPGRRPFSVKPITVFASGGAESPA</sequence>
<dbReference type="EMBL" id="CP011971">
    <property type="protein sequence ID" value="AMN47388.1"/>
    <property type="molecule type" value="Genomic_DNA"/>
</dbReference>
<feature type="region of interest" description="Disordered" evidence="1">
    <location>
        <begin position="24"/>
        <end position="56"/>
    </location>
</feature>
<evidence type="ECO:0000313" key="2">
    <source>
        <dbReference type="EMBL" id="AMN47388.1"/>
    </source>
</evidence>
<keyword evidence="3" id="KW-1185">Reference proteome</keyword>
<protein>
    <submittedName>
        <fullName evidence="2">Uncharacterized protein</fullName>
    </submittedName>
</protein>
<evidence type="ECO:0000313" key="3">
    <source>
        <dbReference type="Proteomes" id="UP000070250"/>
    </source>
</evidence>
<organism evidence="2 3">
    <name type="scientific">Steroidobacter denitrificans</name>
    <dbReference type="NCBI Taxonomy" id="465721"/>
    <lineage>
        <taxon>Bacteria</taxon>
        <taxon>Pseudomonadati</taxon>
        <taxon>Pseudomonadota</taxon>
        <taxon>Gammaproteobacteria</taxon>
        <taxon>Steroidobacterales</taxon>
        <taxon>Steroidobacteraceae</taxon>
        <taxon>Steroidobacter</taxon>
    </lineage>
</organism>
<dbReference type="AlphaFoldDB" id="A0A127FCT0"/>
<proteinExistence type="predicted"/>
<dbReference type="STRING" id="465721.ACG33_09815"/>
<reference evidence="2 3" key="1">
    <citation type="submission" date="2015-06" db="EMBL/GenBank/DDBJ databases">
        <title>A Comprehensive Approach to Explore the Metabolic and Phylogenetic Diversity of Bacterial Steroid Degradation in the Environment: Testosterone as an Example.</title>
        <authorList>
            <person name="Yang F.-C."/>
            <person name="Chen Y.-L."/>
            <person name="Yu C.-P."/>
            <person name="Tang S.-L."/>
            <person name="Wang P.-H."/>
            <person name="Ismail W."/>
            <person name="Wang C.-H."/>
            <person name="Yang C.-Y."/>
            <person name="Chiang Y.-R."/>
        </authorList>
    </citation>
    <scope>NUCLEOTIDE SEQUENCE [LARGE SCALE GENOMIC DNA]</scope>
    <source>
        <strain evidence="2 3">DSM 18526</strain>
    </source>
</reference>
<dbReference type="Proteomes" id="UP000070250">
    <property type="component" value="Chromosome"/>
</dbReference>
<evidence type="ECO:0000256" key="1">
    <source>
        <dbReference type="SAM" id="MobiDB-lite"/>
    </source>
</evidence>
<accession>A0A127FCT0</accession>